<name>A0A9P5GDY0_PENCR</name>
<dbReference type="EMBL" id="JAAOZQ010000145">
    <property type="protein sequence ID" value="KAF7516191.1"/>
    <property type="molecule type" value="Genomic_DNA"/>
</dbReference>
<accession>A0A9P5GDY0</accession>
<comment type="caution">
    <text evidence="1">The sequence shown here is derived from an EMBL/GenBank/DDBJ whole genome shotgun (WGS) entry which is preliminary data.</text>
</comment>
<evidence type="ECO:0000313" key="1">
    <source>
        <dbReference type="EMBL" id="KAF7516191.1"/>
    </source>
</evidence>
<proteinExistence type="predicted"/>
<protein>
    <submittedName>
        <fullName evidence="1">Uncharacterized protein</fullName>
    </submittedName>
</protein>
<sequence length="576" mass="63394">MESSDYKRRKKVGFAYPPIPVRDQDILSDGTINEQSSIRILHGMSALLRLRRSSFSALTKFLPSVSSSKDSSPADAFRAESITHTNKENEQFVRDHHPSLSSQASVFVAESVSGEPVWLIGSPLTASQSVYAGGRPIHYFPGDHFLDIPSGILTPRSPDKYNEHFDRYINPRRFLTPADLDSLRELFPEAVGVHVLIAGFLIILFADKRHVHDAYSEVWPLELAGLRVFFHLTDYSFTTAPVESGTVLKETSEQRINDSAGCLGLKLRLQNGSTAVTSVTHGFVRLPGPGRFGNRLRVFDTLVDKAKRKLQQFLPFKAGEDDRALVMTKETPTDNNPVGKQVSLASSNRMIGTITHTYDTPSNVKQYPAGYNHDLCLISGPSLPDVVSPPGYPLVTGWANYSAALDGQNVYVVAQNTNTGGLRKSHGVIDSSLFHRASVLGTGYSWNKIQNSCNAFLLWHTDGQLAPADGTSGAPLCLGRPSDTTALAVVFQNFQQSCLLADITKYTNTTWRTRFETKYTLIKAGFILPLEVRDSTILSGEVPNSTIPFNTLPARNPGSIEYGNQRRVFSSIESVV</sequence>
<reference evidence="1" key="1">
    <citation type="submission" date="2020-02" db="EMBL/GenBank/DDBJ databases">
        <authorList>
            <person name="Lichtner F.J."/>
        </authorList>
    </citation>
    <scope>NUCLEOTIDE SEQUENCE</scope>
    <source>
        <strain evidence="1">G10</strain>
    </source>
</reference>
<evidence type="ECO:0000313" key="2">
    <source>
        <dbReference type="Proteomes" id="UP000701341"/>
    </source>
</evidence>
<dbReference type="Proteomes" id="UP000701341">
    <property type="component" value="Unassembled WGS sequence"/>
</dbReference>
<keyword evidence="2" id="KW-1185">Reference proteome</keyword>
<organism evidence="1 2">
    <name type="scientific">Penicillium crustosum</name>
    <name type="common">Blue mold fungus</name>
    <dbReference type="NCBI Taxonomy" id="36656"/>
    <lineage>
        <taxon>Eukaryota</taxon>
        <taxon>Fungi</taxon>
        <taxon>Dikarya</taxon>
        <taxon>Ascomycota</taxon>
        <taxon>Pezizomycotina</taxon>
        <taxon>Eurotiomycetes</taxon>
        <taxon>Eurotiomycetidae</taxon>
        <taxon>Eurotiales</taxon>
        <taxon>Aspergillaceae</taxon>
        <taxon>Penicillium</taxon>
    </lineage>
</organism>
<gene>
    <name evidence="1" type="ORF">PCG10_002423</name>
</gene>
<dbReference type="AlphaFoldDB" id="A0A9P5GDY0"/>